<dbReference type="GO" id="GO:0016853">
    <property type="term" value="F:isomerase activity"/>
    <property type="evidence" value="ECO:0007669"/>
    <property type="project" value="UniProtKB-KW"/>
</dbReference>
<gene>
    <name evidence="2" type="ORF">ACFO3P_00090</name>
</gene>
<sequence>MLKGINQWCYPEGTSLEKVLEYSKEAGFETVELNVNPSGGIGLTVDSSADDAKKIKSIIEAYDLEIKSISTALLWQFPLSSPDEAVRARGRAIVEKQIELAAAMDVDTVLVVPGIVSEEVTYDQCYQRSQKELRKVLPLAEKHQVHIGIENVWNKFLLSPLEMSRYVDELDSEYAGVYFDIGNVLQFGYPEQWIRILGSRICKVHVKDFNTSVGNITGFVPLLAGDVNWQAISKALKELGYKGPLTAELSPYKLDTKALAVDTAKHIELIIDAG</sequence>
<protein>
    <submittedName>
        <fullName evidence="2">Sugar phosphate isomerase/epimerase family protein</fullName>
    </submittedName>
</protein>
<evidence type="ECO:0000313" key="3">
    <source>
        <dbReference type="Proteomes" id="UP001595988"/>
    </source>
</evidence>
<name>A0ABV9JS79_9BACI</name>
<evidence type="ECO:0000313" key="2">
    <source>
        <dbReference type="EMBL" id="MFC4660630.1"/>
    </source>
</evidence>
<reference evidence="3" key="1">
    <citation type="journal article" date="2019" name="Int. J. Syst. Evol. Microbiol.">
        <title>The Global Catalogue of Microorganisms (GCM) 10K type strain sequencing project: providing services to taxonomists for standard genome sequencing and annotation.</title>
        <authorList>
            <consortium name="The Broad Institute Genomics Platform"/>
            <consortium name="The Broad Institute Genome Sequencing Center for Infectious Disease"/>
            <person name="Wu L."/>
            <person name="Ma J."/>
        </authorList>
    </citation>
    <scope>NUCLEOTIDE SEQUENCE [LARGE SCALE GENOMIC DNA]</scope>
    <source>
        <strain evidence="3">CCUG 37257</strain>
    </source>
</reference>
<proteinExistence type="predicted"/>
<dbReference type="PANTHER" id="PTHR12110">
    <property type="entry name" value="HYDROXYPYRUVATE ISOMERASE"/>
    <property type="match status" value="1"/>
</dbReference>
<dbReference type="Proteomes" id="UP001595988">
    <property type="component" value="Unassembled WGS sequence"/>
</dbReference>
<comment type="caution">
    <text evidence="2">The sequence shown here is derived from an EMBL/GenBank/DDBJ whole genome shotgun (WGS) entry which is preliminary data.</text>
</comment>
<dbReference type="RefSeq" id="WP_289584504.1">
    <property type="nucleotide sequence ID" value="NZ_JBHSFT010000001.1"/>
</dbReference>
<organism evidence="2 3">
    <name type="scientific">Oceanobacillus aidingensis</name>
    <dbReference type="NCBI Taxonomy" id="645964"/>
    <lineage>
        <taxon>Bacteria</taxon>
        <taxon>Bacillati</taxon>
        <taxon>Bacillota</taxon>
        <taxon>Bacilli</taxon>
        <taxon>Bacillales</taxon>
        <taxon>Bacillaceae</taxon>
        <taxon>Oceanobacillus</taxon>
    </lineage>
</organism>
<evidence type="ECO:0000259" key="1">
    <source>
        <dbReference type="Pfam" id="PF01261"/>
    </source>
</evidence>
<dbReference type="InterPro" id="IPR050312">
    <property type="entry name" value="IolE/XylAMocC-like"/>
</dbReference>
<dbReference type="EMBL" id="JBHSFT010000001">
    <property type="protein sequence ID" value="MFC4660630.1"/>
    <property type="molecule type" value="Genomic_DNA"/>
</dbReference>
<feature type="domain" description="Xylose isomerase-like TIM barrel" evidence="1">
    <location>
        <begin position="21"/>
        <end position="265"/>
    </location>
</feature>
<dbReference type="Gene3D" id="3.20.20.150">
    <property type="entry name" value="Divalent-metal-dependent TIM barrel enzymes"/>
    <property type="match status" value="1"/>
</dbReference>
<dbReference type="InterPro" id="IPR013022">
    <property type="entry name" value="Xyl_isomerase-like_TIM-brl"/>
</dbReference>
<dbReference type="SUPFAM" id="SSF51658">
    <property type="entry name" value="Xylose isomerase-like"/>
    <property type="match status" value="1"/>
</dbReference>
<keyword evidence="2" id="KW-0413">Isomerase</keyword>
<keyword evidence="3" id="KW-1185">Reference proteome</keyword>
<dbReference type="InterPro" id="IPR036237">
    <property type="entry name" value="Xyl_isomerase-like_sf"/>
</dbReference>
<dbReference type="Pfam" id="PF01261">
    <property type="entry name" value="AP_endonuc_2"/>
    <property type="match status" value="1"/>
</dbReference>
<accession>A0ABV9JS79</accession>